<evidence type="ECO:0000256" key="1">
    <source>
        <dbReference type="ARBA" id="ARBA00023125"/>
    </source>
</evidence>
<gene>
    <name evidence="3" type="ORF">RFI_12661</name>
</gene>
<protein>
    <submittedName>
        <fullName evidence="3">Uncharacterized protein</fullName>
    </submittedName>
</protein>
<dbReference type="GO" id="GO:0003677">
    <property type="term" value="F:DNA binding"/>
    <property type="evidence" value="ECO:0007669"/>
    <property type="project" value="UniProtKB-KW"/>
</dbReference>
<evidence type="ECO:0000256" key="2">
    <source>
        <dbReference type="ARBA" id="ARBA00023242"/>
    </source>
</evidence>
<dbReference type="Proteomes" id="UP000023152">
    <property type="component" value="Unassembled WGS sequence"/>
</dbReference>
<dbReference type="PANTHER" id="PTHR45885:SF1">
    <property type="entry name" value="CELL DIVISION CYCLE 5-LIKE PROTEIN"/>
    <property type="match status" value="1"/>
</dbReference>
<name>X6NDU3_RETFI</name>
<keyword evidence="1" id="KW-0238">DNA-binding</keyword>
<accession>X6NDU3</accession>
<comment type="caution">
    <text evidence="3">The sequence shown here is derived from an EMBL/GenBank/DDBJ whole genome shotgun (WGS) entry which is preliminary data.</text>
</comment>
<feature type="non-terminal residue" evidence="3">
    <location>
        <position position="1"/>
    </location>
</feature>
<dbReference type="GO" id="GO:0000398">
    <property type="term" value="P:mRNA splicing, via spliceosome"/>
    <property type="evidence" value="ECO:0007669"/>
    <property type="project" value="InterPro"/>
</dbReference>
<dbReference type="GO" id="GO:0005681">
    <property type="term" value="C:spliceosomal complex"/>
    <property type="evidence" value="ECO:0007669"/>
    <property type="project" value="TreeGrafter"/>
</dbReference>
<proteinExistence type="predicted"/>
<keyword evidence="2" id="KW-0539">Nucleus</keyword>
<dbReference type="OrthoDB" id="1410009at2759"/>
<dbReference type="GO" id="GO:0000974">
    <property type="term" value="C:Prp19 complex"/>
    <property type="evidence" value="ECO:0007669"/>
    <property type="project" value="InterPro"/>
</dbReference>
<dbReference type="AlphaFoldDB" id="X6NDU3"/>
<reference evidence="3 4" key="1">
    <citation type="journal article" date="2013" name="Curr. Biol.">
        <title>The Genome of the Foraminiferan Reticulomyxa filosa.</title>
        <authorList>
            <person name="Glockner G."/>
            <person name="Hulsmann N."/>
            <person name="Schleicher M."/>
            <person name="Noegel A.A."/>
            <person name="Eichinger L."/>
            <person name="Gallinger C."/>
            <person name="Pawlowski J."/>
            <person name="Sierra R."/>
            <person name="Euteneuer U."/>
            <person name="Pillet L."/>
            <person name="Moustafa A."/>
            <person name="Platzer M."/>
            <person name="Groth M."/>
            <person name="Szafranski K."/>
            <person name="Schliwa M."/>
        </authorList>
    </citation>
    <scope>NUCLEOTIDE SEQUENCE [LARGE SCALE GENOMIC DNA]</scope>
</reference>
<keyword evidence="4" id="KW-1185">Reference proteome</keyword>
<sequence length="188" mass="20295">FFFFFFVFNAEHMVKRTKEMKLPTPQVTERELEDVAKLSSKPATFANQGNEATRFLVSDDNKIDRQGTGNTGLMSMMRTPLNSGIRTPGSELFGGGAGGAGGANNAGKGDANGAAISLRTPGQRGDHIMEQARNALLMQTADTPLLGGENKQLDDMDWSGITPKPANVRTPNPLATPLSFVIFFFLKN</sequence>
<dbReference type="InterPro" id="IPR047242">
    <property type="entry name" value="CDC5L/Cef1"/>
</dbReference>
<dbReference type="EMBL" id="ASPP01009188">
    <property type="protein sequence ID" value="ETO24490.1"/>
    <property type="molecule type" value="Genomic_DNA"/>
</dbReference>
<evidence type="ECO:0000313" key="4">
    <source>
        <dbReference type="Proteomes" id="UP000023152"/>
    </source>
</evidence>
<organism evidence="3 4">
    <name type="scientific">Reticulomyxa filosa</name>
    <dbReference type="NCBI Taxonomy" id="46433"/>
    <lineage>
        <taxon>Eukaryota</taxon>
        <taxon>Sar</taxon>
        <taxon>Rhizaria</taxon>
        <taxon>Retaria</taxon>
        <taxon>Foraminifera</taxon>
        <taxon>Monothalamids</taxon>
        <taxon>Reticulomyxidae</taxon>
        <taxon>Reticulomyxa</taxon>
    </lineage>
</organism>
<dbReference type="PANTHER" id="PTHR45885">
    <property type="entry name" value="CELL DIVISION CYCLE 5-LIKE PROTEIN"/>
    <property type="match status" value="1"/>
</dbReference>
<evidence type="ECO:0000313" key="3">
    <source>
        <dbReference type="EMBL" id="ETO24490.1"/>
    </source>
</evidence>